<protein>
    <submittedName>
        <fullName evidence="1">Uncharacterized protein</fullName>
    </submittedName>
</protein>
<sequence>MVFEPNCLTTKFNAISHQPLLVSVEFSTHNFKIKEKTFKKANKFTSLICSRTVSTAKELLERRRRRSTIISDFTSDLANKWE</sequence>
<dbReference type="EMBL" id="JABEBT010000043">
    <property type="protein sequence ID" value="KAF7635362.1"/>
    <property type="molecule type" value="Genomic_DNA"/>
</dbReference>
<comment type="caution">
    <text evidence="1">The sequence shown here is derived from an EMBL/GenBank/DDBJ whole genome shotgun (WGS) entry which is preliminary data.</text>
</comment>
<accession>A0A8S9ZQA7</accession>
<gene>
    <name evidence="1" type="ORF">Mgra_00005184</name>
</gene>
<keyword evidence="2" id="KW-1185">Reference proteome</keyword>
<name>A0A8S9ZQA7_9BILA</name>
<dbReference type="Proteomes" id="UP000605970">
    <property type="component" value="Unassembled WGS sequence"/>
</dbReference>
<evidence type="ECO:0000313" key="1">
    <source>
        <dbReference type="EMBL" id="KAF7635362.1"/>
    </source>
</evidence>
<organism evidence="1 2">
    <name type="scientific">Meloidogyne graminicola</name>
    <dbReference type="NCBI Taxonomy" id="189291"/>
    <lineage>
        <taxon>Eukaryota</taxon>
        <taxon>Metazoa</taxon>
        <taxon>Ecdysozoa</taxon>
        <taxon>Nematoda</taxon>
        <taxon>Chromadorea</taxon>
        <taxon>Rhabditida</taxon>
        <taxon>Tylenchina</taxon>
        <taxon>Tylenchomorpha</taxon>
        <taxon>Tylenchoidea</taxon>
        <taxon>Meloidogynidae</taxon>
        <taxon>Meloidogyninae</taxon>
        <taxon>Meloidogyne</taxon>
    </lineage>
</organism>
<reference evidence="1" key="1">
    <citation type="journal article" date="2020" name="Ecol. Evol.">
        <title>Genome structure and content of the rice root-knot nematode (Meloidogyne graminicola).</title>
        <authorList>
            <person name="Phan N.T."/>
            <person name="Danchin E.G.J."/>
            <person name="Klopp C."/>
            <person name="Perfus-Barbeoch L."/>
            <person name="Kozlowski D.K."/>
            <person name="Koutsovoulos G.D."/>
            <person name="Lopez-Roques C."/>
            <person name="Bouchez O."/>
            <person name="Zahm M."/>
            <person name="Besnard G."/>
            <person name="Bellafiore S."/>
        </authorList>
    </citation>
    <scope>NUCLEOTIDE SEQUENCE</scope>
    <source>
        <strain evidence="1">VN-18</strain>
    </source>
</reference>
<proteinExistence type="predicted"/>
<evidence type="ECO:0000313" key="2">
    <source>
        <dbReference type="Proteomes" id="UP000605970"/>
    </source>
</evidence>
<dbReference type="AlphaFoldDB" id="A0A8S9ZQA7"/>